<evidence type="ECO:0000313" key="3">
    <source>
        <dbReference type="Proteomes" id="UP000447393"/>
    </source>
</evidence>
<evidence type="ECO:0000256" key="1">
    <source>
        <dbReference type="SAM" id="Phobius"/>
    </source>
</evidence>
<feature type="transmembrane region" description="Helical" evidence="1">
    <location>
        <begin position="9"/>
        <end position="32"/>
    </location>
</feature>
<feature type="transmembrane region" description="Helical" evidence="1">
    <location>
        <begin position="52"/>
        <end position="71"/>
    </location>
</feature>
<protein>
    <recommendedName>
        <fullName evidence="4">DUF3955 domain-containing protein</fullName>
    </recommendedName>
</protein>
<dbReference type="RefSeq" id="WP_160911518.1">
    <property type="nucleotide sequence ID" value="NZ_WMEZ01000001.1"/>
</dbReference>
<accession>A0A845E1P4</accession>
<organism evidence="2 3">
    <name type="scientific">Halobacillus litoralis</name>
    <dbReference type="NCBI Taxonomy" id="45668"/>
    <lineage>
        <taxon>Bacteria</taxon>
        <taxon>Bacillati</taxon>
        <taxon>Bacillota</taxon>
        <taxon>Bacilli</taxon>
        <taxon>Bacillales</taxon>
        <taxon>Bacillaceae</taxon>
        <taxon>Halobacillus</taxon>
    </lineage>
</organism>
<dbReference type="Proteomes" id="UP000447393">
    <property type="component" value="Unassembled WGS sequence"/>
</dbReference>
<evidence type="ECO:0000313" key="2">
    <source>
        <dbReference type="EMBL" id="MYL48199.1"/>
    </source>
</evidence>
<name>A0A845E1P4_9BACI</name>
<dbReference type="EMBL" id="WMEZ01000001">
    <property type="protein sequence ID" value="MYL48199.1"/>
    <property type="molecule type" value="Genomic_DNA"/>
</dbReference>
<sequence length="84" mass="9580">MAKKYWSGILFFISGVILYGFTLVGAVIYLSFIEGWNNPPGMYWSAVLQGGLMFPMILSWILMVLGILFMFSKELKVAYKRLSN</sequence>
<gene>
    <name evidence="2" type="ORF">GLV98_01830</name>
</gene>
<proteinExistence type="predicted"/>
<keyword evidence="1" id="KW-0472">Membrane</keyword>
<keyword evidence="1" id="KW-1133">Transmembrane helix</keyword>
<dbReference type="OrthoDB" id="2969768at2"/>
<reference evidence="2 3" key="1">
    <citation type="submission" date="2019-11" db="EMBL/GenBank/DDBJ databases">
        <title>Genome sequences of 17 halophilic strains isolated from different environments.</title>
        <authorList>
            <person name="Furrow R.E."/>
        </authorList>
    </citation>
    <scope>NUCLEOTIDE SEQUENCE [LARGE SCALE GENOMIC DNA]</scope>
    <source>
        <strain evidence="2 3">22505_10_Sand</strain>
    </source>
</reference>
<evidence type="ECO:0008006" key="4">
    <source>
        <dbReference type="Google" id="ProtNLM"/>
    </source>
</evidence>
<keyword evidence="1" id="KW-0812">Transmembrane</keyword>
<comment type="caution">
    <text evidence="2">The sequence shown here is derived from an EMBL/GenBank/DDBJ whole genome shotgun (WGS) entry which is preliminary data.</text>
</comment>
<dbReference type="AlphaFoldDB" id="A0A845E1P4"/>